<dbReference type="Gene3D" id="3.40.1350.10">
    <property type="match status" value="1"/>
</dbReference>
<evidence type="ECO:0000259" key="1">
    <source>
        <dbReference type="Pfam" id="PF11645"/>
    </source>
</evidence>
<reference evidence="2" key="1">
    <citation type="submission" date="2022-01" db="EMBL/GenBank/DDBJ databases">
        <authorList>
            <person name="Criscuolo A."/>
        </authorList>
    </citation>
    <scope>NUCLEOTIDE SEQUENCE</scope>
    <source>
        <strain evidence="2">CIP111893</strain>
    </source>
</reference>
<organism evidence="2 3">
    <name type="scientific">Paenibacillus plantiphilus</name>
    <dbReference type="NCBI Taxonomy" id="2905650"/>
    <lineage>
        <taxon>Bacteria</taxon>
        <taxon>Bacillati</taxon>
        <taxon>Bacillota</taxon>
        <taxon>Bacilli</taxon>
        <taxon>Bacillales</taxon>
        <taxon>Paenibacillaceae</taxon>
        <taxon>Paenibacillus</taxon>
    </lineage>
</organism>
<sequence>MQKRYSLEAAIPKVAEMLRDKGLSIAINSGNEPNYHLIVNSEDRAARIRICHLQFDENYNNSALPYQVYKIKAYPNGKRDSFTLRSVDFVVGYNPHDGSFACVPAHIFNNQGIACIHQKEGLRHEYYNSWAELNSFTIPTVVQRQQTSREGYDPKTGSDYEFHRDVMEEDDSVERLMIMLEHGTVSDEDKKELIQRFRTNYPQVDKWLNQRADDKPNDEWSRRFGI</sequence>
<proteinExistence type="predicted"/>
<keyword evidence="3" id="KW-1185">Reference proteome</keyword>
<dbReference type="RefSeq" id="WP_236339578.1">
    <property type="nucleotide sequence ID" value="NZ_CAKMMF010000005.1"/>
</dbReference>
<evidence type="ECO:0000313" key="2">
    <source>
        <dbReference type="EMBL" id="CAH1199042.1"/>
    </source>
</evidence>
<comment type="caution">
    <text evidence="2">The sequence shown here is derived from an EMBL/GenBank/DDBJ whole genome shotgun (WGS) entry which is preliminary data.</text>
</comment>
<dbReference type="InterPro" id="IPR011856">
    <property type="entry name" value="tRNA_endonuc-like_dom_sf"/>
</dbReference>
<evidence type="ECO:0000313" key="3">
    <source>
        <dbReference type="Proteomes" id="UP000838686"/>
    </source>
</evidence>
<dbReference type="EMBL" id="CAKMMF010000005">
    <property type="protein sequence ID" value="CAH1199042.1"/>
    <property type="molecule type" value="Genomic_DNA"/>
</dbReference>
<accession>A0ABM9C011</accession>
<dbReference type="Pfam" id="PF11645">
    <property type="entry name" value="PDDEXK_5"/>
    <property type="match status" value="1"/>
</dbReference>
<protein>
    <recommendedName>
        <fullName evidence="1">PD(D/E)XK endonuclease domain-containing protein</fullName>
    </recommendedName>
</protein>
<name>A0ABM9C011_9BACL</name>
<dbReference type="Proteomes" id="UP000838686">
    <property type="component" value="Unassembled WGS sequence"/>
</dbReference>
<dbReference type="InterPro" id="IPR021671">
    <property type="entry name" value="PD(D/E)XK_Endonuc"/>
</dbReference>
<gene>
    <name evidence="2" type="ORF">PAECIP111893_01215</name>
</gene>
<feature type="domain" description="PD(D/E)XK endonuclease" evidence="1">
    <location>
        <begin position="8"/>
        <end position="111"/>
    </location>
</feature>